<evidence type="ECO:0000313" key="1">
    <source>
        <dbReference type="EMBL" id="QAA21189.1"/>
    </source>
</evidence>
<gene>
    <name evidence="1" type="ORF">C0674_00180</name>
</gene>
<reference evidence="1 2" key="1">
    <citation type="submission" date="2018-01" db="EMBL/GenBank/DDBJ databases">
        <title>Complete genome sequencing of Sporolactobacillus terrae DLG3.</title>
        <authorList>
            <person name="Nam Y.-D."/>
            <person name="Kang J."/>
            <person name="Chung W.-H."/>
        </authorList>
    </citation>
    <scope>NUCLEOTIDE SEQUENCE [LARGE SCALE GENOMIC DNA]</scope>
    <source>
        <strain evidence="1 2">DLG3</strain>
    </source>
</reference>
<dbReference type="Proteomes" id="UP000285882">
    <property type="component" value="Chromosome"/>
</dbReference>
<organism evidence="1 2">
    <name type="scientific">Sporolactobacillus terrae</name>
    <dbReference type="NCBI Taxonomy" id="269673"/>
    <lineage>
        <taxon>Bacteria</taxon>
        <taxon>Bacillati</taxon>
        <taxon>Bacillota</taxon>
        <taxon>Bacilli</taxon>
        <taxon>Bacillales</taxon>
        <taxon>Sporolactobacillaceae</taxon>
        <taxon>Sporolactobacillus</taxon>
    </lineage>
</organism>
<sequence>MNKNLNAFKTLVLEKIIKLNGNWMLIIVFECLQEIEELLNYGYLTEHHKDLIGVVMLKHEI</sequence>
<dbReference type="EMBL" id="CP025688">
    <property type="protein sequence ID" value="QAA21189.1"/>
    <property type="molecule type" value="Genomic_DNA"/>
</dbReference>
<proteinExistence type="predicted"/>
<name>A0ABX5Q3G7_9BACL</name>
<evidence type="ECO:0000313" key="2">
    <source>
        <dbReference type="Proteomes" id="UP000285882"/>
    </source>
</evidence>
<protein>
    <submittedName>
        <fullName evidence="1">Uncharacterized protein</fullName>
    </submittedName>
</protein>
<keyword evidence="2" id="KW-1185">Reference proteome</keyword>
<accession>A0ABX5Q3G7</accession>